<dbReference type="Gene3D" id="3.30.70.270">
    <property type="match status" value="1"/>
</dbReference>
<name>X7E6G2_9GAMM</name>
<dbReference type="eggNOG" id="COG2203">
    <property type="taxonomic scope" value="Bacteria"/>
</dbReference>
<organism evidence="3 4">
    <name type="scientific">Marinomonas ushuaiensis DSM 15871</name>
    <dbReference type="NCBI Taxonomy" id="1122207"/>
    <lineage>
        <taxon>Bacteria</taxon>
        <taxon>Pseudomonadati</taxon>
        <taxon>Pseudomonadota</taxon>
        <taxon>Gammaproteobacteria</taxon>
        <taxon>Oceanospirillales</taxon>
        <taxon>Oceanospirillaceae</taxon>
        <taxon>Marinomonas</taxon>
    </lineage>
</organism>
<protein>
    <submittedName>
        <fullName evidence="3">Diguanylate cyclase</fullName>
    </submittedName>
</protein>
<dbReference type="InterPro" id="IPR003018">
    <property type="entry name" value="GAF"/>
</dbReference>
<dbReference type="OrthoDB" id="9812358at2"/>
<evidence type="ECO:0000256" key="1">
    <source>
        <dbReference type="ARBA" id="ARBA00001946"/>
    </source>
</evidence>
<dbReference type="SMART" id="SM00267">
    <property type="entry name" value="GGDEF"/>
    <property type="match status" value="1"/>
</dbReference>
<dbReference type="Gene3D" id="3.30.450.40">
    <property type="match status" value="1"/>
</dbReference>
<accession>X7E6G2</accession>
<dbReference type="eggNOG" id="COG2199">
    <property type="taxonomic scope" value="Bacteria"/>
</dbReference>
<proteinExistence type="predicted"/>
<dbReference type="AlphaFoldDB" id="X7E6G2"/>
<dbReference type="PATRIC" id="fig|1122207.3.peg.2005"/>
<comment type="cofactor">
    <cofactor evidence="1">
        <name>Mg(2+)</name>
        <dbReference type="ChEBI" id="CHEBI:18420"/>
    </cofactor>
</comment>
<dbReference type="RefSeq" id="WP_036161914.1">
    <property type="nucleotide sequence ID" value="NZ_JAMB01000007.1"/>
</dbReference>
<dbReference type="InterPro" id="IPR000160">
    <property type="entry name" value="GGDEF_dom"/>
</dbReference>
<keyword evidence="4" id="KW-1185">Reference proteome</keyword>
<evidence type="ECO:0000313" key="3">
    <source>
        <dbReference type="EMBL" id="ETX10753.1"/>
    </source>
</evidence>
<feature type="domain" description="GGDEF" evidence="2">
    <location>
        <begin position="194"/>
        <end position="317"/>
    </location>
</feature>
<comment type="caution">
    <text evidence="3">The sequence shown here is derived from an EMBL/GenBank/DDBJ whole genome shotgun (WGS) entry which is preliminary data.</text>
</comment>
<dbReference type="SUPFAM" id="SSF55781">
    <property type="entry name" value="GAF domain-like"/>
    <property type="match status" value="1"/>
</dbReference>
<dbReference type="SMART" id="SM00065">
    <property type="entry name" value="GAF"/>
    <property type="match status" value="1"/>
</dbReference>
<evidence type="ECO:0000313" key="4">
    <source>
        <dbReference type="Proteomes" id="UP000054058"/>
    </source>
</evidence>
<dbReference type="GO" id="GO:0003824">
    <property type="term" value="F:catalytic activity"/>
    <property type="evidence" value="ECO:0007669"/>
    <property type="project" value="UniProtKB-ARBA"/>
</dbReference>
<dbReference type="FunFam" id="3.30.70.270:FF:000001">
    <property type="entry name" value="Diguanylate cyclase domain protein"/>
    <property type="match status" value="1"/>
</dbReference>
<dbReference type="Pfam" id="PF01590">
    <property type="entry name" value="GAF"/>
    <property type="match status" value="1"/>
</dbReference>
<dbReference type="Proteomes" id="UP000054058">
    <property type="component" value="Unassembled WGS sequence"/>
</dbReference>
<gene>
    <name evidence="3" type="ORF">MUS1_14300</name>
</gene>
<dbReference type="STRING" id="1122207.MUS1_14300"/>
<dbReference type="CDD" id="cd01949">
    <property type="entry name" value="GGDEF"/>
    <property type="match status" value="1"/>
</dbReference>
<evidence type="ECO:0000259" key="2">
    <source>
        <dbReference type="PROSITE" id="PS50887"/>
    </source>
</evidence>
<dbReference type="PANTHER" id="PTHR43102:SF2">
    <property type="entry name" value="GAF DOMAIN-CONTAINING PROTEIN"/>
    <property type="match status" value="1"/>
</dbReference>
<dbReference type="SUPFAM" id="SSF55073">
    <property type="entry name" value="Nucleotide cyclase"/>
    <property type="match status" value="1"/>
</dbReference>
<dbReference type="InterPro" id="IPR043128">
    <property type="entry name" value="Rev_trsase/Diguanyl_cyclase"/>
</dbReference>
<dbReference type="PANTHER" id="PTHR43102">
    <property type="entry name" value="SLR1143 PROTEIN"/>
    <property type="match status" value="1"/>
</dbReference>
<dbReference type="NCBIfam" id="TIGR00254">
    <property type="entry name" value="GGDEF"/>
    <property type="match status" value="1"/>
</dbReference>
<dbReference type="EMBL" id="JAMB01000007">
    <property type="protein sequence ID" value="ETX10753.1"/>
    <property type="molecule type" value="Genomic_DNA"/>
</dbReference>
<reference evidence="3 4" key="1">
    <citation type="submission" date="2014-01" db="EMBL/GenBank/DDBJ databases">
        <title>Marinomonas ushuaiensis DSM 15871 Genome Sequencing.</title>
        <authorList>
            <person name="Lai Q."/>
            <person name="Shao Z.S."/>
        </authorList>
    </citation>
    <scope>NUCLEOTIDE SEQUENCE [LARGE SCALE GENOMIC DNA]</scope>
    <source>
        <strain evidence="3 4">DSM 15871</strain>
    </source>
</reference>
<sequence length="317" mass="35894">MKKPTTPNNEEMRLNTLRSLNVLDTLPEERFDRLTRLAKRMFDVPMALVSLVDENRQWFKSSVGIDISEASRDISFCGHAILDDEIFIIPDTLKDERFSDNPFVLNSPYCRFYAGCPLRYVDGTMLGTLCIMDTKPRTFNADDLAALKDLAELAEHELMAVQLATQDELTKLSNRRGFIKLAQNSLDICIRHDIPSVLIYLDLNKFKAINDIFGHTEGDKALNAFSEILQKNVRQSNVVGRLGGDEFAIFLTDTSQETAEQTISSLRNSLQTHNQNSNSGYDISFSEGIVTIDYEKNLNLEQLLSQADSLMYDKKST</sequence>
<dbReference type="Pfam" id="PF00990">
    <property type="entry name" value="GGDEF"/>
    <property type="match status" value="1"/>
</dbReference>
<dbReference type="InterPro" id="IPR029016">
    <property type="entry name" value="GAF-like_dom_sf"/>
</dbReference>
<dbReference type="InterPro" id="IPR029787">
    <property type="entry name" value="Nucleotide_cyclase"/>
</dbReference>
<dbReference type="PROSITE" id="PS50887">
    <property type="entry name" value="GGDEF"/>
    <property type="match status" value="1"/>
</dbReference>